<name>A0ABX2FIS3_9PSEU</name>
<dbReference type="Gene3D" id="3.40.30.10">
    <property type="entry name" value="Glutaredoxin"/>
    <property type="match status" value="1"/>
</dbReference>
<feature type="domain" description="Thioredoxin" evidence="4">
    <location>
        <begin position="2"/>
        <end position="153"/>
    </location>
</feature>
<evidence type="ECO:0000313" key="5">
    <source>
        <dbReference type="EMBL" id="NRN71307.1"/>
    </source>
</evidence>
<keyword evidence="1" id="KW-0560">Oxidoreductase</keyword>
<dbReference type="Proteomes" id="UP000763557">
    <property type="component" value="Unassembled WGS sequence"/>
</dbReference>
<keyword evidence="2" id="KW-0049">Antioxidant</keyword>
<keyword evidence="6" id="KW-1185">Reference proteome</keyword>
<dbReference type="InterPro" id="IPR013766">
    <property type="entry name" value="Thioredoxin_domain"/>
</dbReference>
<dbReference type="InterPro" id="IPR036249">
    <property type="entry name" value="Thioredoxin-like_sf"/>
</dbReference>
<evidence type="ECO:0000256" key="1">
    <source>
        <dbReference type="ARBA" id="ARBA00022559"/>
    </source>
</evidence>
<accession>A0ABX2FIS3</accession>
<dbReference type="EMBL" id="JAAATY010000059">
    <property type="protein sequence ID" value="NRN71307.1"/>
    <property type="molecule type" value="Genomic_DNA"/>
</dbReference>
<reference evidence="5 6" key="1">
    <citation type="submission" date="2020-01" db="EMBL/GenBank/DDBJ databases">
        <title>Kibdelosporangium persica a novel Actinomycetes from a hot desert in Iran.</title>
        <authorList>
            <person name="Safaei N."/>
            <person name="Zaburannyi N."/>
            <person name="Mueller R."/>
            <person name="Wink J."/>
        </authorList>
    </citation>
    <scope>NUCLEOTIDE SEQUENCE [LARGE SCALE GENOMIC DNA]</scope>
    <source>
        <strain evidence="5 6">4NS15</strain>
    </source>
</reference>
<evidence type="ECO:0000313" key="6">
    <source>
        <dbReference type="Proteomes" id="UP000763557"/>
    </source>
</evidence>
<dbReference type="InterPro" id="IPR000866">
    <property type="entry name" value="AhpC/TSA"/>
</dbReference>
<proteinExistence type="predicted"/>
<comment type="caution">
    <text evidence="5">The sequence shown here is derived from an EMBL/GenBank/DDBJ whole genome shotgun (WGS) entry which is preliminary data.</text>
</comment>
<organism evidence="5 6">
    <name type="scientific">Kibdelosporangium persicum</name>
    <dbReference type="NCBI Taxonomy" id="2698649"/>
    <lineage>
        <taxon>Bacteria</taxon>
        <taxon>Bacillati</taxon>
        <taxon>Actinomycetota</taxon>
        <taxon>Actinomycetes</taxon>
        <taxon>Pseudonocardiales</taxon>
        <taxon>Pseudonocardiaceae</taxon>
        <taxon>Kibdelosporangium</taxon>
    </lineage>
</organism>
<dbReference type="PROSITE" id="PS51352">
    <property type="entry name" value="THIOREDOXIN_2"/>
    <property type="match status" value="1"/>
</dbReference>
<protein>
    <submittedName>
        <fullName evidence="5">Peroxiredoxin</fullName>
    </submittedName>
</protein>
<dbReference type="RefSeq" id="WP_173142499.1">
    <property type="nucleotide sequence ID" value="NZ_CBCSGW010000021.1"/>
</dbReference>
<keyword evidence="1" id="KW-0575">Peroxidase</keyword>
<keyword evidence="3" id="KW-0676">Redox-active center</keyword>
<evidence type="ECO:0000256" key="3">
    <source>
        <dbReference type="ARBA" id="ARBA00023284"/>
    </source>
</evidence>
<dbReference type="Pfam" id="PF00578">
    <property type="entry name" value="AhpC-TSA"/>
    <property type="match status" value="1"/>
</dbReference>
<dbReference type="PANTHER" id="PTHR43110:SF1">
    <property type="entry name" value="THIOL PEROXIDASE"/>
    <property type="match status" value="1"/>
</dbReference>
<dbReference type="PANTHER" id="PTHR43110">
    <property type="entry name" value="THIOL PEROXIDASE"/>
    <property type="match status" value="1"/>
</dbReference>
<sequence length="155" mass="16930">MLKAGSPAPRMVLEDTTGQTVRLSDYQGKHAVLLFFMRSTSCPVCNRHVRDLVNRGEELAADNVAVLVAVPEDREQAATWKAKHQIPFPVLTGRRESPHEMIGLGRKVFGSMQQSGSLLIDRQGIIRHAHGATMPTSSYDKKGITAAIASLRAQA</sequence>
<evidence type="ECO:0000256" key="2">
    <source>
        <dbReference type="ARBA" id="ARBA00022862"/>
    </source>
</evidence>
<dbReference type="SUPFAM" id="SSF52833">
    <property type="entry name" value="Thioredoxin-like"/>
    <property type="match status" value="1"/>
</dbReference>
<dbReference type="InterPro" id="IPR050455">
    <property type="entry name" value="Tpx_Peroxidase_subfamily"/>
</dbReference>
<gene>
    <name evidence="5" type="ORF">GC106_85840</name>
</gene>
<evidence type="ECO:0000259" key="4">
    <source>
        <dbReference type="PROSITE" id="PS51352"/>
    </source>
</evidence>